<reference evidence="3" key="1">
    <citation type="journal article" date="2019" name="Int. J. Syst. Evol. Microbiol.">
        <title>The Global Catalogue of Microorganisms (GCM) 10K type strain sequencing project: providing services to taxonomists for standard genome sequencing and annotation.</title>
        <authorList>
            <consortium name="The Broad Institute Genomics Platform"/>
            <consortium name="The Broad Institute Genome Sequencing Center for Infectious Disease"/>
            <person name="Wu L."/>
            <person name="Ma J."/>
        </authorList>
    </citation>
    <scope>NUCLEOTIDE SEQUENCE [LARGE SCALE GENOMIC DNA]</scope>
    <source>
        <strain evidence="3">CGMCC 1.12791</strain>
    </source>
</reference>
<gene>
    <name evidence="2" type="ORF">GCM10011376_13500</name>
</gene>
<dbReference type="Pfam" id="PF12728">
    <property type="entry name" value="HTH_17"/>
    <property type="match status" value="1"/>
</dbReference>
<proteinExistence type="predicted"/>
<keyword evidence="3" id="KW-1185">Reference proteome</keyword>
<dbReference type="Proteomes" id="UP000597341">
    <property type="component" value="Unassembled WGS sequence"/>
</dbReference>
<evidence type="ECO:0000259" key="1">
    <source>
        <dbReference type="Pfam" id="PF12728"/>
    </source>
</evidence>
<evidence type="ECO:0000313" key="2">
    <source>
        <dbReference type="EMBL" id="GHE16740.1"/>
    </source>
</evidence>
<dbReference type="InterPro" id="IPR041657">
    <property type="entry name" value="HTH_17"/>
</dbReference>
<organism evidence="2 3">
    <name type="scientific">Nocardioides flavus</name>
    <name type="common">ex Wang et al. 2016</name>
    <dbReference type="NCBI Taxonomy" id="2058780"/>
    <lineage>
        <taxon>Bacteria</taxon>
        <taxon>Bacillati</taxon>
        <taxon>Actinomycetota</taxon>
        <taxon>Actinomycetes</taxon>
        <taxon>Propionibacteriales</taxon>
        <taxon>Nocardioidaceae</taxon>
        <taxon>Nocardioides</taxon>
    </lineage>
</organism>
<name>A0ABQ3HLM6_9ACTN</name>
<feature type="domain" description="Helix-turn-helix" evidence="1">
    <location>
        <begin position="5"/>
        <end position="55"/>
    </location>
</feature>
<dbReference type="EMBL" id="BNAD01000002">
    <property type="protein sequence ID" value="GHE16740.1"/>
    <property type="molecule type" value="Genomic_DNA"/>
</dbReference>
<comment type="caution">
    <text evidence="2">The sequence shown here is derived from an EMBL/GenBank/DDBJ whole genome shotgun (WGS) entry which is preliminary data.</text>
</comment>
<accession>A0ABQ3HLM6</accession>
<sequence length="73" mass="8499">MQDHLTPEELVDYLRGTLTLGTLRNYRSARRGPRYITIGRTVLYPRTAVDAWLEELKAAAALDWDEPPWLKTR</sequence>
<dbReference type="RefSeq" id="WP_191278614.1">
    <property type="nucleotide sequence ID" value="NZ_BNAD01000002.1"/>
</dbReference>
<protein>
    <recommendedName>
        <fullName evidence="1">Helix-turn-helix domain-containing protein</fullName>
    </recommendedName>
</protein>
<evidence type="ECO:0000313" key="3">
    <source>
        <dbReference type="Proteomes" id="UP000597341"/>
    </source>
</evidence>